<feature type="transmembrane region" description="Helical" evidence="12">
    <location>
        <begin position="432"/>
        <end position="453"/>
    </location>
</feature>
<keyword evidence="9" id="KW-0406">Ion transport</keyword>
<evidence type="ECO:0000256" key="4">
    <source>
        <dbReference type="ARBA" id="ARBA00022448"/>
    </source>
</evidence>
<proteinExistence type="inferred from homology"/>
<dbReference type="InterPro" id="IPR038770">
    <property type="entry name" value="Na+/solute_symporter_sf"/>
</dbReference>
<dbReference type="EMBL" id="JAGGNH010000005">
    <property type="protein sequence ID" value="KAJ0973280.1"/>
    <property type="molecule type" value="Genomic_DNA"/>
</dbReference>
<feature type="transmembrane region" description="Helical" evidence="12">
    <location>
        <begin position="343"/>
        <end position="365"/>
    </location>
</feature>
<evidence type="ECO:0000256" key="2">
    <source>
        <dbReference type="ARBA" id="ARBA00004119"/>
    </source>
</evidence>
<dbReference type="GO" id="GO:0016020">
    <property type="term" value="C:membrane"/>
    <property type="evidence" value="ECO:0007669"/>
    <property type="project" value="UniProtKB-SubCell"/>
</dbReference>
<evidence type="ECO:0000256" key="9">
    <source>
        <dbReference type="ARBA" id="ARBA00023065"/>
    </source>
</evidence>
<evidence type="ECO:0000313" key="14">
    <source>
        <dbReference type="EMBL" id="KAJ0973280.1"/>
    </source>
</evidence>
<evidence type="ECO:0000256" key="11">
    <source>
        <dbReference type="ARBA" id="ARBA00038341"/>
    </source>
</evidence>
<comment type="caution">
    <text evidence="14">The sequence shown here is derived from an EMBL/GenBank/DDBJ whole genome shotgun (WGS) entry which is preliminary data.</text>
</comment>
<keyword evidence="4" id="KW-0813">Transport</keyword>
<keyword evidence="8 12" id="KW-1133">Transmembrane helix</keyword>
<keyword evidence="10 12" id="KW-0472">Membrane</keyword>
<sequence length="523" mass="57724">MARVWRRVESIAVVRKAPRRTMVTEAPKEAPKNCVSPRCEGVSYADAVTSGMPLRKETRPLLGVVLQGKDLNTPLAAMRRGKTSNEEGWTKETNNMDKDDDEKRVGINDILCIIPGFYPKSYSFGFINNDNPFSHTVPSLLAYISLMFILSKAIYYSLRPLKQPRFVCDMLAGILMGPSGLGNIKVYSNKLIVVSRNALVLRTLSMFGVMFHLFTMGVKTNPSIVTKGGRKAMVVSVISFVIPLLASSLALQWMLQTENFNQNINPKQLKHLSSIAFTLSSASFPVIADLINELHLLNSELGRMALSSVMMKDLTRFFILVASGVASKVNLAKGEWKEGAYTVLGLFAVIIFLIFVFRPAVLYIANRVPKGGRVPDSYIFIIFLIAIFTSIVTQGVGSSYVVGPVIAGLVLPEGPPLGTALVKHVETFVAEVFLPLFYVAIGQVVDLQLLLNLENKNGEPLVLRMLLVLIIVSWVANIVSTMVPAIYLVKMTPNDAFLLGITYTAKGFIELLLYLRFYNDEAS</sequence>
<keyword evidence="7" id="KW-0630">Potassium</keyword>
<dbReference type="GO" id="GO:0015297">
    <property type="term" value="F:antiporter activity"/>
    <property type="evidence" value="ECO:0007669"/>
    <property type="project" value="InterPro"/>
</dbReference>
<feature type="transmembrane region" description="Helical" evidence="12">
    <location>
        <begin position="465"/>
        <end position="490"/>
    </location>
</feature>
<keyword evidence="5" id="KW-0633">Potassium transport</keyword>
<dbReference type="Gene3D" id="1.20.1530.20">
    <property type="match status" value="1"/>
</dbReference>
<dbReference type="GO" id="GO:0006885">
    <property type="term" value="P:regulation of pH"/>
    <property type="evidence" value="ECO:0007669"/>
    <property type="project" value="TreeGrafter"/>
</dbReference>
<feature type="transmembrane region" description="Helical" evidence="12">
    <location>
        <begin position="140"/>
        <end position="158"/>
    </location>
</feature>
<dbReference type="Pfam" id="PF00999">
    <property type="entry name" value="Na_H_Exchanger"/>
    <property type="match status" value="1"/>
</dbReference>
<feature type="domain" description="Cation/H+ exchanger transmembrane" evidence="13">
    <location>
        <begin position="153"/>
        <end position="518"/>
    </location>
</feature>
<protein>
    <recommendedName>
        <fullName evidence="13">Cation/H+ exchanger transmembrane domain-containing protein</fullName>
    </recommendedName>
</protein>
<dbReference type="InterPro" id="IPR050794">
    <property type="entry name" value="CPA2_transporter"/>
</dbReference>
<evidence type="ECO:0000256" key="6">
    <source>
        <dbReference type="ARBA" id="ARBA00022692"/>
    </source>
</evidence>
<dbReference type="GO" id="GO:0009941">
    <property type="term" value="C:chloroplast envelope"/>
    <property type="evidence" value="ECO:0007669"/>
    <property type="project" value="UniProtKB-SubCell"/>
</dbReference>
<gene>
    <name evidence="14" type="ORF">J5N97_021239</name>
</gene>
<name>A0A9D5CHV4_9LILI</name>
<comment type="function">
    <text evidence="1">May function as sodium-coupled metabolite transporter across the chloroplast envelope.</text>
</comment>
<feature type="transmembrane region" description="Helical" evidence="12">
    <location>
        <begin position="232"/>
        <end position="255"/>
    </location>
</feature>
<comment type="subcellular location">
    <subcellularLocation>
        <location evidence="3">Membrane</location>
        <topology evidence="3">Multi-pass membrane protein</topology>
    </subcellularLocation>
    <subcellularLocation>
        <location evidence="2">Plastid</location>
        <location evidence="2">Chloroplast envelope</location>
    </subcellularLocation>
</comment>
<evidence type="ECO:0000256" key="12">
    <source>
        <dbReference type="SAM" id="Phobius"/>
    </source>
</evidence>
<evidence type="ECO:0000256" key="3">
    <source>
        <dbReference type="ARBA" id="ARBA00004141"/>
    </source>
</evidence>
<feature type="transmembrane region" description="Helical" evidence="12">
    <location>
        <begin position="199"/>
        <end position="220"/>
    </location>
</feature>
<reference evidence="14" key="1">
    <citation type="submission" date="2021-03" db="EMBL/GenBank/DDBJ databases">
        <authorList>
            <person name="Li Z."/>
            <person name="Yang C."/>
        </authorList>
    </citation>
    <scope>NUCLEOTIDE SEQUENCE</scope>
    <source>
        <strain evidence="14">Dzin_1.0</strain>
        <tissue evidence="14">Leaf</tissue>
    </source>
</reference>
<keyword evidence="6 12" id="KW-0812">Transmembrane</keyword>
<organism evidence="14 15">
    <name type="scientific">Dioscorea zingiberensis</name>
    <dbReference type="NCBI Taxonomy" id="325984"/>
    <lineage>
        <taxon>Eukaryota</taxon>
        <taxon>Viridiplantae</taxon>
        <taxon>Streptophyta</taxon>
        <taxon>Embryophyta</taxon>
        <taxon>Tracheophyta</taxon>
        <taxon>Spermatophyta</taxon>
        <taxon>Magnoliopsida</taxon>
        <taxon>Liliopsida</taxon>
        <taxon>Dioscoreales</taxon>
        <taxon>Dioscoreaceae</taxon>
        <taxon>Dioscorea</taxon>
    </lineage>
</organism>
<dbReference type="InterPro" id="IPR006153">
    <property type="entry name" value="Cation/H_exchanger_TM"/>
</dbReference>
<comment type="similarity">
    <text evidence="11">Belongs to the monovalent cation:proton antiporter 2 (CPA2) transporter (TC 2.A.37) family. CHX (TC 2.A.37.4) subfamily.</text>
</comment>
<dbReference type="Proteomes" id="UP001085076">
    <property type="component" value="Miscellaneous, Linkage group lg05"/>
</dbReference>
<accession>A0A9D5CHV4</accession>
<dbReference type="GO" id="GO:0012505">
    <property type="term" value="C:endomembrane system"/>
    <property type="evidence" value="ECO:0007669"/>
    <property type="project" value="TreeGrafter"/>
</dbReference>
<evidence type="ECO:0000313" key="15">
    <source>
        <dbReference type="Proteomes" id="UP001085076"/>
    </source>
</evidence>
<dbReference type="GO" id="GO:1902600">
    <property type="term" value="P:proton transmembrane transport"/>
    <property type="evidence" value="ECO:0007669"/>
    <property type="project" value="InterPro"/>
</dbReference>
<evidence type="ECO:0000256" key="5">
    <source>
        <dbReference type="ARBA" id="ARBA00022538"/>
    </source>
</evidence>
<evidence type="ECO:0000256" key="10">
    <source>
        <dbReference type="ARBA" id="ARBA00023136"/>
    </source>
</evidence>
<feature type="transmembrane region" description="Helical" evidence="12">
    <location>
        <begin position="377"/>
        <end position="402"/>
    </location>
</feature>
<dbReference type="AlphaFoldDB" id="A0A9D5CHV4"/>
<evidence type="ECO:0000256" key="7">
    <source>
        <dbReference type="ARBA" id="ARBA00022958"/>
    </source>
</evidence>
<evidence type="ECO:0000256" key="1">
    <source>
        <dbReference type="ARBA" id="ARBA00003198"/>
    </source>
</evidence>
<dbReference type="OrthoDB" id="1612738at2759"/>
<keyword evidence="15" id="KW-1185">Reference proteome</keyword>
<feature type="transmembrane region" description="Helical" evidence="12">
    <location>
        <begin position="496"/>
        <end position="515"/>
    </location>
</feature>
<dbReference type="GO" id="GO:0006813">
    <property type="term" value="P:potassium ion transport"/>
    <property type="evidence" value="ECO:0007669"/>
    <property type="project" value="UniProtKB-KW"/>
</dbReference>
<evidence type="ECO:0000259" key="13">
    <source>
        <dbReference type="Pfam" id="PF00999"/>
    </source>
</evidence>
<dbReference type="PANTHER" id="PTHR32468:SF108">
    <property type="entry name" value="CATION_H(+) ANTIPORTER 15-LIKE"/>
    <property type="match status" value="1"/>
</dbReference>
<reference evidence="14" key="2">
    <citation type="journal article" date="2022" name="Hortic Res">
        <title>The genome of Dioscorea zingiberensis sheds light on the biosynthesis, origin and evolution of the medicinally important diosgenin saponins.</title>
        <authorList>
            <person name="Li Y."/>
            <person name="Tan C."/>
            <person name="Li Z."/>
            <person name="Guo J."/>
            <person name="Li S."/>
            <person name="Chen X."/>
            <person name="Wang C."/>
            <person name="Dai X."/>
            <person name="Yang H."/>
            <person name="Song W."/>
            <person name="Hou L."/>
            <person name="Xu J."/>
            <person name="Tong Z."/>
            <person name="Xu A."/>
            <person name="Yuan X."/>
            <person name="Wang W."/>
            <person name="Yang Q."/>
            <person name="Chen L."/>
            <person name="Sun Z."/>
            <person name="Wang K."/>
            <person name="Pan B."/>
            <person name="Chen J."/>
            <person name="Bao Y."/>
            <person name="Liu F."/>
            <person name="Qi X."/>
            <person name="Gang D.R."/>
            <person name="Wen J."/>
            <person name="Li J."/>
        </authorList>
    </citation>
    <scope>NUCLEOTIDE SEQUENCE</scope>
    <source>
        <strain evidence="14">Dzin_1.0</strain>
    </source>
</reference>
<dbReference type="PANTHER" id="PTHR32468">
    <property type="entry name" value="CATION/H + ANTIPORTER"/>
    <property type="match status" value="1"/>
</dbReference>
<evidence type="ECO:0000256" key="8">
    <source>
        <dbReference type="ARBA" id="ARBA00022989"/>
    </source>
</evidence>